<dbReference type="KEGG" id="vg:951403"/>
<evidence type="ECO:0008006" key="3">
    <source>
        <dbReference type="Google" id="ProtNLM"/>
    </source>
</evidence>
<dbReference type="RefSeq" id="NP_666535.1">
    <property type="nucleotide sequence ID" value="NC_004086.1"/>
</dbReference>
<dbReference type="SMR" id="Q8UYE8"/>
<protein>
    <recommendedName>
        <fullName evidence="3">Resolvase HTH domain-containing protein</fullName>
    </recommendedName>
</protein>
<dbReference type="EMBL" id="AJ344259">
    <property type="protein sequence ID" value="CAC87276.1"/>
    <property type="molecule type" value="Genomic_DNA"/>
</dbReference>
<evidence type="ECO:0000313" key="1">
    <source>
        <dbReference type="EMBL" id="CAC87329.1"/>
    </source>
</evidence>
<sequence>MKVERYKCKKIEKTLNTSLCICYIGEKKMQKVVQVGQTRYFVESEDDLISVTHELARKGFTVEKIASLLGVSVRKVRRYLESC</sequence>
<dbReference type="RefSeq" id="NP_666588.1">
    <property type="nucleotide sequence ID" value="NC_004086.1"/>
</dbReference>
<dbReference type="KEGG" id="vg:951416"/>
<organism evidence="1 2">
    <name type="scientific">Sulfolobus islandicus rod-shaped virus 2</name>
    <name type="common">SIRV2</name>
    <name type="synonym">Sulfolobus virus SIRV-2</name>
    <dbReference type="NCBI Taxonomy" id="157899"/>
    <lineage>
        <taxon>Viruses</taxon>
        <taxon>Adnaviria</taxon>
        <taxon>Zilligvirae</taxon>
        <taxon>Taleaviricota</taxon>
        <taxon>Tokiviricetes</taxon>
        <taxon>Ligamenvirales</taxon>
        <taxon>Rudiviridae</taxon>
        <taxon>Icerudivirus</taxon>
        <taxon>Icerudivirus hveragerdiense</taxon>
        <taxon>Icerudivirus SIRV2</taxon>
    </lineage>
</organism>
<evidence type="ECO:0000313" key="2">
    <source>
        <dbReference type="Proteomes" id="UP000002271"/>
    </source>
</evidence>
<dbReference type="GeneID" id="951403"/>
<keyword evidence="2" id="KW-1185">Reference proteome</keyword>
<organismHost>
    <name type="scientific">Saccharolobus islandicus</name>
    <name type="common">Sulfolobus islandicus</name>
    <dbReference type="NCBI Taxonomy" id="43080"/>
</organismHost>
<dbReference type="Gene3D" id="1.10.10.60">
    <property type="entry name" value="Homeodomain-like"/>
    <property type="match status" value="1"/>
</dbReference>
<name>Q8UYE8_SIRV2</name>
<reference evidence="1 2" key="1">
    <citation type="journal article" date="2001" name="Virology">
        <title>Sequences and replication of genomes of the archaeal rudiviruses SIRV1 and SIRV2: relationships to the archaeal lipothrixvirus SIFV and some eukaryal viruses.</title>
        <authorList>
            <person name="Peng X."/>
            <person name="Blum H."/>
            <person name="She Q."/>
            <person name="Mallok S."/>
            <person name="Brugger K."/>
            <person name="Garrett R.A."/>
            <person name="Zillig W."/>
            <person name="Prangishvili D."/>
        </authorList>
    </citation>
    <scope>NUCLEOTIDE SEQUENCE</scope>
    <source>
        <strain evidence="1">HVE10/4</strain>
    </source>
</reference>
<dbReference type="Proteomes" id="UP000002271">
    <property type="component" value="Segment"/>
</dbReference>
<dbReference type="OrthoDB" id="27394at10239"/>
<proteinExistence type="predicted"/>
<dbReference type="GeneID" id="951416"/>
<accession>Q8UYE8</accession>
<dbReference type="EMBL" id="AJ344259">
    <property type="protein sequence ID" value="CAC87329.1"/>
    <property type="molecule type" value="Genomic_DNA"/>
</dbReference>